<evidence type="ECO:0000313" key="4">
    <source>
        <dbReference type="EMBL" id="SMF64577.1"/>
    </source>
</evidence>
<feature type="compositionally biased region" description="Pro residues" evidence="1">
    <location>
        <begin position="95"/>
        <end position="104"/>
    </location>
</feature>
<dbReference type="AlphaFoldDB" id="A0A1X7G6A1"/>
<feature type="compositionally biased region" description="Pro residues" evidence="1">
    <location>
        <begin position="114"/>
        <end position="133"/>
    </location>
</feature>
<evidence type="ECO:0008006" key="6">
    <source>
        <dbReference type="Google" id="ProtNLM"/>
    </source>
</evidence>
<dbReference type="EMBL" id="LT840185">
    <property type="protein sequence ID" value="SMF64577.1"/>
    <property type="molecule type" value="Genomic_DNA"/>
</dbReference>
<feature type="region of interest" description="Disordered" evidence="1">
    <location>
        <begin position="16"/>
        <end position="143"/>
    </location>
</feature>
<keyword evidence="5" id="KW-1185">Reference proteome</keyword>
<reference evidence="5" key="1">
    <citation type="submission" date="2017-04" db="EMBL/GenBank/DDBJ databases">
        <authorList>
            <person name="Varghese N."/>
            <person name="Submissions S."/>
        </authorList>
    </citation>
    <scope>NUCLEOTIDE SEQUENCE [LARGE SCALE GENOMIC DNA]</scope>
    <source>
        <strain evidence="5">Dd16</strain>
    </source>
</reference>
<feature type="compositionally biased region" description="Low complexity" evidence="1">
    <location>
        <begin position="134"/>
        <end position="143"/>
    </location>
</feature>
<feature type="region of interest" description="Disordered" evidence="1">
    <location>
        <begin position="182"/>
        <end position="215"/>
    </location>
</feature>
<organism evidence="4 5">
    <name type="scientific">Allosphingosinicella indica</name>
    <dbReference type="NCBI Taxonomy" id="941907"/>
    <lineage>
        <taxon>Bacteria</taxon>
        <taxon>Pseudomonadati</taxon>
        <taxon>Pseudomonadota</taxon>
        <taxon>Alphaproteobacteria</taxon>
        <taxon>Sphingomonadales</taxon>
        <taxon>Sphingomonadaceae</taxon>
        <taxon>Allosphingosinicella</taxon>
    </lineage>
</organism>
<evidence type="ECO:0000313" key="5">
    <source>
        <dbReference type="Proteomes" id="UP000192934"/>
    </source>
</evidence>
<evidence type="ECO:0000256" key="3">
    <source>
        <dbReference type="SAM" id="SignalP"/>
    </source>
</evidence>
<gene>
    <name evidence="4" type="ORF">SAMN06295910_1213</name>
</gene>
<accession>A0A1X7G6A1</accession>
<keyword evidence="3" id="KW-0732">Signal</keyword>
<feature type="transmembrane region" description="Helical" evidence="2">
    <location>
        <begin position="152"/>
        <end position="170"/>
    </location>
</feature>
<keyword evidence="2" id="KW-1133">Transmembrane helix</keyword>
<feature type="signal peptide" evidence="3">
    <location>
        <begin position="1"/>
        <end position="16"/>
    </location>
</feature>
<proteinExistence type="predicted"/>
<dbReference type="Proteomes" id="UP000192934">
    <property type="component" value="Chromosome I"/>
</dbReference>
<feature type="compositionally biased region" description="Pro residues" evidence="1">
    <location>
        <begin position="45"/>
        <end position="87"/>
    </location>
</feature>
<evidence type="ECO:0000256" key="1">
    <source>
        <dbReference type="SAM" id="MobiDB-lite"/>
    </source>
</evidence>
<keyword evidence="2" id="KW-0812">Transmembrane</keyword>
<name>A0A1X7G6A1_9SPHN</name>
<evidence type="ECO:0000256" key="2">
    <source>
        <dbReference type="SAM" id="Phobius"/>
    </source>
</evidence>
<feature type="compositionally biased region" description="Pro residues" evidence="1">
    <location>
        <begin position="192"/>
        <end position="213"/>
    </location>
</feature>
<keyword evidence="2" id="KW-0472">Membrane</keyword>
<protein>
    <recommendedName>
        <fullName evidence="6">LPXTG cell wall anchor domain-containing protein</fullName>
    </recommendedName>
</protein>
<dbReference type="STRING" id="941907.SAMN06295910_1213"/>
<feature type="chain" id="PRO_5012665591" description="LPXTG cell wall anchor domain-containing protein" evidence="3">
    <location>
        <begin position="17"/>
        <end position="379"/>
    </location>
</feature>
<sequence length="379" mass="39622">MTLGLLLGAAVPASLAAQQSNSADPIIGPPVISDFELPGNRTTPPIIPPRPSPTPTPAPSPVPVVTPPPAPRATPTPAPARPQPSPTPKQRATPAPAPQPPEPRPVIAETPAPEATPTPELVPEPVSAPPIAEPTPEAVAPAPQPAEQDLPWLWIALGILAVGAVGFLAGRRLRPSRAEAETYSPLDEAAPQPAPPVRPAPAAPVVAPTPAPRPRPRLEVAFQPDQFDVTGTEVTIHFTVIVNNAGPVPAEDIHILARMFSASHDQPAEIAAFFDSGPSGAAQGMDLPGEHGVRFQSAVHIPLAQARMLTVEGQKIFVPTVAFNVVYRWAGDGRGQTAASYVVGVVGAEGGRLGPFHIDRGPRRYRKIAAREIEFKRAV</sequence>